<organism evidence="13 14">
    <name type="scientific">Humisphaera borealis</name>
    <dbReference type="NCBI Taxonomy" id="2807512"/>
    <lineage>
        <taxon>Bacteria</taxon>
        <taxon>Pseudomonadati</taxon>
        <taxon>Planctomycetota</taxon>
        <taxon>Phycisphaerae</taxon>
        <taxon>Tepidisphaerales</taxon>
        <taxon>Tepidisphaeraceae</taxon>
        <taxon>Humisphaera</taxon>
    </lineage>
</organism>
<sequence>MPLIPQDLRVDYGRGQFSETDAAADPITQFERWFADANAAGVPEANAMTLATADSSGVVSARIVLLKGIDARGFAFFTNYDSRKAHDIEANPHAALCFFWQPLERQVRVEGAVETVGRAESESYFRTRPVSAQVGAWASAQSTVIQSRQEIENKERELTEQFAGGPVPLPEFWGGYRVVPNAVEFWQGRPSRLHDRIRYRKQKDGTWIKDRLSP</sequence>
<feature type="binding site" evidence="9 10">
    <location>
        <begin position="141"/>
        <end position="142"/>
    </location>
    <ligand>
        <name>FMN</name>
        <dbReference type="ChEBI" id="CHEBI:58210"/>
    </ligand>
</feature>
<gene>
    <name evidence="9 13" type="primary">pdxH</name>
    <name evidence="13" type="ORF">IPV69_26360</name>
</gene>
<comment type="pathway">
    <text evidence="2 9">Cofactor metabolism; pyridoxal 5'-phosphate salvage; pyridoxal 5'-phosphate from pyridoxine 5'-phosphate: step 1/1.</text>
</comment>
<name>A0A7M2WYW1_9BACT</name>
<feature type="binding site" evidence="9 10">
    <location>
        <position position="83"/>
    </location>
    <ligand>
        <name>FMN</name>
        <dbReference type="ChEBI" id="CHEBI:58210"/>
    </ligand>
</feature>
<evidence type="ECO:0000313" key="13">
    <source>
        <dbReference type="EMBL" id="QOV89670.1"/>
    </source>
</evidence>
<accession>A0A7M2WYW1</accession>
<evidence type="ECO:0000256" key="5">
    <source>
        <dbReference type="ARBA" id="ARBA00022630"/>
    </source>
</evidence>
<comment type="catalytic activity">
    <reaction evidence="9">
        <text>pyridoxine 5'-phosphate + O2 = pyridoxal 5'-phosphate + H2O2</text>
        <dbReference type="Rhea" id="RHEA:15149"/>
        <dbReference type="ChEBI" id="CHEBI:15379"/>
        <dbReference type="ChEBI" id="CHEBI:16240"/>
        <dbReference type="ChEBI" id="CHEBI:58589"/>
        <dbReference type="ChEBI" id="CHEBI:597326"/>
        <dbReference type="EC" id="1.4.3.5"/>
    </reaction>
</comment>
<evidence type="ECO:0000313" key="14">
    <source>
        <dbReference type="Proteomes" id="UP000593765"/>
    </source>
</evidence>
<feature type="binding site" evidence="9">
    <location>
        <position position="124"/>
    </location>
    <ligand>
        <name>substrate</name>
    </ligand>
</feature>
<dbReference type="KEGG" id="hbs:IPV69_26360"/>
<keyword evidence="7 9" id="KW-0560">Oxidoreductase</keyword>
<dbReference type="GO" id="GO:0010181">
    <property type="term" value="F:FMN binding"/>
    <property type="evidence" value="ECO:0007669"/>
    <property type="project" value="UniProtKB-UniRule"/>
</dbReference>
<dbReference type="PIRSF" id="PIRSF000190">
    <property type="entry name" value="Pyd_amn-ph_oxd"/>
    <property type="match status" value="1"/>
</dbReference>
<dbReference type="PANTHER" id="PTHR10851">
    <property type="entry name" value="PYRIDOXINE-5-PHOSPHATE OXIDASE"/>
    <property type="match status" value="1"/>
</dbReference>
<dbReference type="PANTHER" id="PTHR10851:SF0">
    <property type="entry name" value="PYRIDOXINE-5'-PHOSPHATE OXIDASE"/>
    <property type="match status" value="1"/>
</dbReference>
<feature type="domain" description="Pyridoxine 5'-phosphate oxidase dimerisation C-terminal" evidence="12">
    <location>
        <begin position="173"/>
        <end position="214"/>
    </location>
</feature>
<feature type="binding site" evidence="9 10">
    <location>
        <begin position="77"/>
        <end position="78"/>
    </location>
    <ligand>
        <name>FMN</name>
        <dbReference type="ChEBI" id="CHEBI:58210"/>
    </ligand>
</feature>
<dbReference type="InterPro" id="IPR011576">
    <property type="entry name" value="Pyridox_Oxase_N"/>
</dbReference>
<evidence type="ECO:0000256" key="2">
    <source>
        <dbReference type="ARBA" id="ARBA00005037"/>
    </source>
</evidence>
<feature type="binding site" evidence="9 10">
    <location>
        <position position="196"/>
    </location>
    <ligand>
        <name>FMN</name>
        <dbReference type="ChEBI" id="CHEBI:58210"/>
    </ligand>
</feature>
<dbReference type="Pfam" id="PF01243">
    <property type="entry name" value="PNPOx_N"/>
    <property type="match status" value="1"/>
</dbReference>
<dbReference type="GO" id="GO:0008615">
    <property type="term" value="P:pyridoxine biosynthetic process"/>
    <property type="evidence" value="ECO:0007669"/>
    <property type="project" value="UniProtKB-UniRule"/>
</dbReference>
<comment type="caution">
    <text evidence="9">Lacks conserved residue(s) required for the propagation of feature annotation.</text>
</comment>
<comment type="subunit">
    <text evidence="4 9">Homodimer.</text>
</comment>
<dbReference type="EMBL" id="CP063458">
    <property type="protein sequence ID" value="QOV89670.1"/>
    <property type="molecule type" value="Genomic_DNA"/>
</dbReference>
<dbReference type="EC" id="1.4.3.5" evidence="9"/>
<feature type="binding site" evidence="9 10">
    <location>
        <position position="84"/>
    </location>
    <ligand>
        <name>FMN</name>
        <dbReference type="ChEBI" id="CHEBI:58210"/>
    </ligand>
</feature>
<evidence type="ECO:0000256" key="7">
    <source>
        <dbReference type="ARBA" id="ARBA00023002"/>
    </source>
</evidence>
<feature type="binding site" evidence="9 10">
    <location>
        <position position="106"/>
    </location>
    <ligand>
        <name>FMN</name>
        <dbReference type="ChEBI" id="CHEBI:58210"/>
    </ligand>
</feature>
<feature type="binding site" evidence="9">
    <location>
        <begin position="192"/>
        <end position="194"/>
    </location>
    <ligand>
        <name>substrate</name>
    </ligand>
</feature>
<dbReference type="InterPro" id="IPR019740">
    <property type="entry name" value="Pyridox_Oxase_CS"/>
</dbReference>
<dbReference type="Gene3D" id="2.30.110.10">
    <property type="entry name" value="Electron Transport, Fmn-binding Protein, Chain A"/>
    <property type="match status" value="1"/>
</dbReference>
<dbReference type="AlphaFoldDB" id="A0A7M2WYW1"/>
<evidence type="ECO:0000259" key="12">
    <source>
        <dbReference type="Pfam" id="PF10590"/>
    </source>
</evidence>
<evidence type="ECO:0000256" key="9">
    <source>
        <dbReference type="HAMAP-Rule" id="MF_01629"/>
    </source>
</evidence>
<dbReference type="PROSITE" id="PS01064">
    <property type="entry name" value="PYRIDOX_OXIDASE"/>
    <property type="match status" value="1"/>
</dbReference>
<comment type="function">
    <text evidence="9">Catalyzes the oxidation of either pyridoxine 5'-phosphate (PNP) or pyridoxamine 5'-phosphate (PMP) into pyridoxal 5'-phosphate (PLP).</text>
</comment>
<protein>
    <recommendedName>
        <fullName evidence="9">Pyridoxine/pyridoxamine 5'-phosphate oxidase</fullName>
        <ecNumber evidence="9">1.4.3.5</ecNumber>
    </recommendedName>
    <alternativeName>
        <fullName evidence="9">PNP/PMP oxidase</fullName>
        <shortName evidence="9">PNPOx</shortName>
    </alternativeName>
    <alternativeName>
        <fullName evidence="9">Pyridoxal 5'-phosphate synthase</fullName>
    </alternativeName>
</protein>
<dbReference type="Pfam" id="PF10590">
    <property type="entry name" value="PNP_phzG_C"/>
    <property type="match status" value="1"/>
</dbReference>
<comment type="catalytic activity">
    <reaction evidence="9">
        <text>pyridoxamine 5'-phosphate + O2 + H2O = pyridoxal 5'-phosphate + H2O2 + NH4(+)</text>
        <dbReference type="Rhea" id="RHEA:15817"/>
        <dbReference type="ChEBI" id="CHEBI:15377"/>
        <dbReference type="ChEBI" id="CHEBI:15379"/>
        <dbReference type="ChEBI" id="CHEBI:16240"/>
        <dbReference type="ChEBI" id="CHEBI:28938"/>
        <dbReference type="ChEBI" id="CHEBI:58451"/>
        <dbReference type="ChEBI" id="CHEBI:597326"/>
        <dbReference type="EC" id="1.4.3.5"/>
    </reaction>
</comment>
<proteinExistence type="inferred from homology"/>
<dbReference type="NCBIfam" id="TIGR00558">
    <property type="entry name" value="pdxH"/>
    <property type="match status" value="1"/>
</dbReference>
<dbReference type="RefSeq" id="WP_206292722.1">
    <property type="nucleotide sequence ID" value="NZ_CP063458.1"/>
</dbReference>
<keyword evidence="6 9" id="KW-0288">FMN</keyword>
<dbReference type="HAMAP" id="MF_01629">
    <property type="entry name" value="PdxH"/>
    <property type="match status" value="1"/>
</dbReference>
<feature type="binding site" evidence="9 10">
    <location>
        <position position="186"/>
    </location>
    <ligand>
        <name>FMN</name>
        <dbReference type="ChEBI" id="CHEBI:58210"/>
    </ligand>
</feature>
<dbReference type="UniPathway" id="UPA01068">
    <property type="reaction ID" value="UER00304"/>
</dbReference>
<dbReference type="Proteomes" id="UP000593765">
    <property type="component" value="Chromosome"/>
</dbReference>
<evidence type="ECO:0000256" key="3">
    <source>
        <dbReference type="ARBA" id="ARBA00007301"/>
    </source>
</evidence>
<dbReference type="GO" id="GO:0004733">
    <property type="term" value="F:pyridoxamine phosphate oxidase activity"/>
    <property type="evidence" value="ECO:0007669"/>
    <property type="project" value="UniProtKB-UniRule"/>
</dbReference>
<evidence type="ECO:0000256" key="1">
    <source>
        <dbReference type="ARBA" id="ARBA00004738"/>
    </source>
</evidence>
<dbReference type="InterPro" id="IPR019576">
    <property type="entry name" value="Pyridoxamine_oxidase_dimer_C"/>
</dbReference>
<evidence type="ECO:0000256" key="8">
    <source>
        <dbReference type="ARBA" id="ARBA00023096"/>
    </source>
</evidence>
<keyword evidence="14" id="KW-1185">Reference proteome</keyword>
<feature type="binding site" evidence="9 10">
    <location>
        <begin position="62"/>
        <end position="67"/>
    </location>
    <ligand>
        <name>FMN</name>
        <dbReference type="ChEBI" id="CHEBI:58210"/>
    </ligand>
</feature>
<feature type="binding site" evidence="9">
    <location>
        <position position="128"/>
    </location>
    <ligand>
        <name>substrate</name>
    </ligand>
</feature>
<feature type="domain" description="Pyridoxamine 5'-phosphate oxidase N-terminal" evidence="11">
    <location>
        <begin position="36"/>
        <end position="153"/>
    </location>
</feature>
<dbReference type="InterPro" id="IPR012349">
    <property type="entry name" value="Split_barrel_FMN-bd"/>
</dbReference>
<dbReference type="FunFam" id="2.30.110.10:FF:000005">
    <property type="entry name" value="NAD(P)H-hydrate epimerase"/>
    <property type="match status" value="1"/>
</dbReference>
<comment type="similarity">
    <text evidence="3 9">Belongs to the pyridoxamine 5'-phosphate oxidase family.</text>
</comment>
<comment type="cofactor">
    <cofactor evidence="9 10">
        <name>FMN</name>
        <dbReference type="ChEBI" id="CHEBI:58210"/>
    </cofactor>
    <text evidence="9 10">Binds 1 FMN per subunit.</text>
</comment>
<keyword evidence="5 9" id="KW-0285">Flavoprotein</keyword>
<dbReference type="SUPFAM" id="SSF50475">
    <property type="entry name" value="FMN-binding split barrel"/>
    <property type="match status" value="1"/>
</dbReference>
<keyword evidence="8 9" id="KW-0664">Pyridoxine biosynthesis</keyword>
<comment type="pathway">
    <text evidence="1 9">Cofactor metabolism; pyridoxal 5'-phosphate salvage; pyridoxal 5'-phosphate from pyridoxamine 5'-phosphate: step 1/1.</text>
</comment>
<dbReference type="InterPro" id="IPR000659">
    <property type="entry name" value="Pyridox_Oxase"/>
</dbReference>
<evidence type="ECO:0000259" key="11">
    <source>
        <dbReference type="Pfam" id="PF01243"/>
    </source>
</evidence>
<feature type="binding site" evidence="9">
    <location>
        <position position="67"/>
    </location>
    <ligand>
        <name>substrate</name>
    </ligand>
</feature>
<evidence type="ECO:0000256" key="4">
    <source>
        <dbReference type="ARBA" id="ARBA00011738"/>
    </source>
</evidence>
<dbReference type="NCBIfam" id="NF004231">
    <property type="entry name" value="PRK05679.1"/>
    <property type="match status" value="1"/>
</dbReference>
<evidence type="ECO:0000256" key="6">
    <source>
        <dbReference type="ARBA" id="ARBA00022643"/>
    </source>
</evidence>
<reference evidence="13 14" key="1">
    <citation type="submission" date="2020-10" db="EMBL/GenBank/DDBJ databases">
        <title>Wide distribution of Phycisphaera-like planctomycetes from WD2101 soil group in peatlands and genome analysis of the first cultivated representative.</title>
        <authorList>
            <person name="Dedysh S.N."/>
            <person name="Beletsky A.V."/>
            <person name="Ivanova A."/>
            <person name="Kulichevskaya I.S."/>
            <person name="Suzina N.E."/>
            <person name="Philippov D.A."/>
            <person name="Rakitin A.L."/>
            <person name="Mardanov A.V."/>
            <person name="Ravin N.V."/>
        </authorList>
    </citation>
    <scope>NUCLEOTIDE SEQUENCE [LARGE SCALE GENOMIC DNA]</scope>
    <source>
        <strain evidence="13 14">M1803</strain>
    </source>
</reference>
<evidence type="ECO:0000256" key="10">
    <source>
        <dbReference type="PIRSR" id="PIRSR000190-2"/>
    </source>
</evidence>